<evidence type="ECO:0008006" key="3">
    <source>
        <dbReference type="Google" id="ProtNLM"/>
    </source>
</evidence>
<dbReference type="Proteomes" id="UP000545606">
    <property type="component" value="Unassembled WGS sequence"/>
</dbReference>
<dbReference type="AlphaFoldDB" id="A0A838YAI5"/>
<evidence type="ECO:0000313" key="1">
    <source>
        <dbReference type="EMBL" id="MBA4710402.1"/>
    </source>
</evidence>
<comment type="caution">
    <text evidence="1">The sequence shown here is derived from an EMBL/GenBank/DDBJ whole genome shotgun (WGS) entry which is preliminary data.</text>
</comment>
<name>A0A838YAI5_9NEIS</name>
<proteinExistence type="predicted"/>
<sequence length="417" mass="45283">MQHRKHRHTWRQHLAAGFYAGLLASSANGVEMTISAAFRPSVLSPQTVQFENTTPQASFCRYWPNSCTNKTFSIGLPVRWSYPNVKSGETNPRKGLYIKVPNTFRTVQVVNAQTGQTSQLRFRVSGMASTYNLALRAMDITGSSTPLDAHDKLWVGNYWGYPSGKCKGLTVTWISDKWGSALWGYPENADGCYKLAAYPIPAPGVSITDAGLMYVLETPSPLELGNGEYHGSLEYRIGPGQDFDFGDTATVDASIVKINFVLSVAHELKVNYPDNARQVLLEPPGGWSVWLQQGRTPGPLQRDIPFTVASSGNFSVRLECQYKVGSQCGIANGKQLVVPVATALSMEGLRVKDSGLNATRIALSNENAVVFSAQTASATRRSQLHFGVAAADVTSMAKQSGDRFLGTVTLVFDASAI</sequence>
<reference evidence="1 2" key="1">
    <citation type="submission" date="2020-07" db="EMBL/GenBank/DDBJ databases">
        <title>Draft genome sequence of violacein-producing bacteria and related species.</title>
        <authorList>
            <person name="Wilson H.S."/>
            <person name="De Leon M.E."/>
        </authorList>
    </citation>
    <scope>NUCLEOTIDE SEQUENCE [LARGE SCALE GENOMIC DNA]</scope>
    <source>
        <strain evidence="1 2">HSC-21Su07</strain>
    </source>
</reference>
<evidence type="ECO:0000313" key="2">
    <source>
        <dbReference type="Proteomes" id="UP000545606"/>
    </source>
</evidence>
<accession>A0A838YAI5</accession>
<dbReference type="EMBL" id="JACERN010000042">
    <property type="protein sequence ID" value="MBA4710402.1"/>
    <property type="molecule type" value="Genomic_DNA"/>
</dbReference>
<gene>
    <name evidence="1" type="ORF">H2Z84_18680</name>
</gene>
<dbReference type="RefSeq" id="WP_181837293.1">
    <property type="nucleotide sequence ID" value="NZ_JACERN010000042.1"/>
</dbReference>
<keyword evidence="2" id="KW-1185">Reference proteome</keyword>
<organism evidence="1 2">
    <name type="scientific">Aquitalea aquatica</name>
    <dbReference type="NCBI Taxonomy" id="3044273"/>
    <lineage>
        <taxon>Bacteria</taxon>
        <taxon>Pseudomonadati</taxon>
        <taxon>Pseudomonadota</taxon>
        <taxon>Betaproteobacteria</taxon>
        <taxon>Neisseriales</taxon>
        <taxon>Chromobacteriaceae</taxon>
        <taxon>Aquitalea</taxon>
    </lineage>
</organism>
<protein>
    <recommendedName>
        <fullName evidence="3">Fimbrial protein</fullName>
    </recommendedName>
</protein>